<keyword evidence="7" id="KW-1185">Reference proteome</keyword>
<feature type="binding site" evidence="3">
    <location>
        <position position="158"/>
    </location>
    <ligand>
        <name>ATP</name>
        <dbReference type="ChEBI" id="CHEBI:30616"/>
    </ligand>
</feature>
<dbReference type="Pfam" id="PF07714">
    <property type="entry name" value="PK_Tyr_Ser-Thr"/>
    <property type="match status" value="1"/>
</dbReference>
<dbReference type="PANTHER" id="PTHR44329">
    <property type="entry name" value="SERINE/THREONINE-PROTEIN KINASE TNNI3K-RELATED"/>
    <property type="match status" value="1"/>
</dbReference>
<dbReference type="InterPro" id="IPR017441">
    <property type="entry name" value="Protein_kinase_ATP_BS"/>
</dbReference>
<dbReference type="GO" id="GO:0005524">
    <property type="term" value="F:ATP binding"/>
    <property type="evidence" value="ECO:0007669"/>
    <property type="project" value="UniProtKB-UniRule"/>
</dbReference>
<dbReference type="InParanoid" id="A0A0C3FTK0"/>
<evidence type="ECO:0000256" key="2">
    <source>
        <dbReference type="ARBA" id="ARBA00022840"/>
    </source>
</evidence>
<evidence type="ECO:0000256" key="1">
    <source>
        <dbReference type="ARBA" id="ARBA00022741"/>
    </source>
</evidence>
<proteinExistence type="predicted"/>
<keyword evidence="2 3" id="KW-0067">ATP-binding</keyword>
<dbReference type="PROSITE" id="PS50011">
    <property type="entry name" value="PROTEIN_KINASE_DOM"/>
    <property type="match status" value="1"/>
</dbReference>
<name>A0A0C3FTK0_PILCF</name>
<dbReference type="STRING" id="765440.A0A0C3FTK0"/>
<reference evidence="6 7" key="1">
    <citation type="submission" date="2014-04" db="EMBL/GenBank/DDBJ databases">
        <authorList>
            <consortium name="DOE Joint Genome Institute"/>
            <person name="Kuo A."/>
            <person name="Tarkka M."/>
            <person name="Buscot F."/>
            <person name="Kohler A."/>
            <person name="Nagy L.G."/>
            <person name="Floudas D."/>
            <person name="Copeland A."/>
            <person name="Barry K.W."/>
            <person name="Cichocki N."/>
            <person name="Veneault-Fourrey C."/>
            <person name="LaButti K."/>
            <person name="Lindquist E.A."/>
            <person name="Lipzen A."/>
            <person name="Lundell T."/>
            <person name="Morin E."/>
            <person name="Murat C."/>
            <person name="Sun H."/>
            <person name="Tunlid A."/>
            <person name="Henrissat B."/>
            <person name="Grigoriev I.V."/>
            <person name="Hibbett D.S."/>
            <person name="Martin F."/>
            <person name="Nordberg H.P."/>
            <person name="Cantor M.N."/>
            <person name="Hua S.X."/>
        </authorList>
    </citation>
    <scope>NUCLEOTIDE SEQUENCE [LARGE SCALE GENOMIC DNA]</scope>
    <source>
        <strain evidence="6 7">F 1598</strain>
    </source>
</reference>
<feature type="compositionally biased region" description="Polar residues" evidence="4">
    <location>
        <begin position="77"/>
        <end position="94"/>
    </location>
</feature>
<organism evidence="6 7">
    <name type="scientific">Piloderma croceum (strain F 1598)</name>
    <dbReference type="NCBI Taxonomy" id="765440"/>
    <lineage>
        <taxon>Eukaryota</taxon>
        <taxon>Fungi</taxon>
        <taxon>Dikarya</taxon>
        <taxon>Basidiomycota</taxon>
        <taxon>Agaricomycotina</taxon>
        <taxon>Agaricomycetes</taxon>
        <taxon>Agaricomycetidae</taxon>
        <taxon>Atheliales</taxon>
        <taxon>Atheliaceae</taxon>
        <taxon>Piloderma</taxon>
    </lineage>
</organism>
<evidence type="ECO:0000313" key="7">
    <source>
        <dbReference type="Proteomes" id="UP000054166"/>
    </source>
</evidence>
<evidence type="ECO:0000313" key="6">
    <source>
        <dbReference type="EMBL" id="KIM82176.1"/>
    </source>
</evidence>
<dbReference type="GO" id="GO:0097527">
    <property type="term" value="P:necroptotic signaling pathway"/>
    <property type="evidence" value="ECO:0007669"/>
    <property type="project" value="TreeGrafter"/>
</dbReference>
<dbReference type="GO" id="GO:0004672">
    <property type="term" value="F:protein kinase activity"/>
    <property type="evidence" value="ECO:0007669"/>
    <property type="project" value="InterPro"/>
</dbReference>
<feature type="region of interest" description="Disordered" evidence="4">
    <location>
        <begin position="1"/>
        <end position="60"/>
    </location>
</feature>
<keyword evidence="1 3" id="KW-0547">Nucleotide-binding</keyword>
<dbReference type="InterPro" id="IPR001245">
    <property type="entry name" value="Ser-Thr/Tyr_kinase_cat_dom"/>
</dbReference>
<feature type="compositionally biased region" description="Polar residues" evidence="4">
    <location>
        <begin position="44"/>
        <end position="53"/>
    </location>
</feature>
<evidence type="ECO:0000256" key="3">
    <source>
        <dbReference type="PROSITE-ProRule" id="PRU10141"/>
    </source>
</evidence>
<dbReference type="EMBL" id="KN832995">
    <property type="protein sequence ID" value="KIM82176.1"/>
    <property type="molecule type" value="Genomic_DNA"/>
</dbReference>
<dbReference type="PRINTS" id="PR00109">
    <property type="entry name" value="TYRKINASE"/>
</dbReference>
<gene>
    <name evidence="6" type="ORF">PILCRDRAFT_820544</name>
</gene>
<dbReference type="Gene3D" id="1.10.510.10">
    <property type="entry name" value="Transferase(Phosphotransferase) domain 1"/>
    <property type="match status" value="1"/>
</dbReference>
<evidence type="ECO:0000259" key="5">
    <source>
        <dbReference type="PROSITE" id="PS50011"/>
    </source>
</evidence>
<dbReference type="InterPro" id="IPR011009">
    <property type="entry name" value="Kinase-like_dom_sf"/>
</dbReference>
<dbReference type="SUPFAM" id="SSF56112">
    <property type="entry name" value="Protein kinase-like (PK-like)"/>
    <property type="match status" value="1"/>
</dbReference>
<dbReference type="InterPro" id="IPR051681">
    <property type="entry name" value="Ser/Thr_Kinases-Pseudokinases"/>
</dbReference>
<dbReference type="AlphaFoldDB" id="A0A0C3FTK0"/>
<accession>A0A0C3FTK0</accession>
<protein>
    <recommendedName>
        <fullName evidence="5">Protein kinase domain-containing protein</fullName>
    </recommendedName>
</protein>
<dbReference type="InterPro" id="IPR008266">
    <property type="entry name" value="Tyr_kinase_AS"/>
</dbReference>
<feature type="region of interest" description="Disordered" evidence="4">
    <location>
        <begin position="77"/>
        <end position="113"/>
    </location>
</feature>
<feature type="domain" description="Protein kinase" evidence="5">
    <location>
        <begin position="127"/>
        <end position="402"/>
    </location>
</feature>
<dbReference type="HOGENOM" id="CLU_000288_7_18_1"/>
<dbReference type="OrthoDB" id="4062651at2759"/>
<dbReference type="PROSITE" id="PS00109">
    <property type="entry name" value="PROTEIN_KINASE_TYR"/>
    <property type="match status" value="1"/>
</dbReference>
<evidence type="ECO:0000256" key="4">
    <source>
        <dbReference type="SAM" id="MobiDB-lite"/>
    </source>
</evidence>
<dbReference type="Proteomes" id="UP000054166">
    <property type="component" value="Unassembled WGS sequence"/>
</dbReference>
<dbReference type="PANTHER" id="PTHR44329:SF298">
    <property type="entry name" value="MIXED LINEAGE KINASE DOMAIN-LIKE PROTEIN"/>
    <property type="match status" value="1"/>
</dbReference>
<sequence>MHKNLEQLDIESSPLATTERKVQTLSRRQPSAKAAGKRRAVEGDNSNEQNNAREVTGGHSAQIHRISFPPLSPENALNYNPWNSSQMDLSSSGSPLPPIEPTVDGPISPAPDQNVLQLPDFTGKIRREDEYPVGRGGFADVWRGILCLPSGECKVAVKVLQARTHDSELEQKISKRIRREIAIWQGLKHENVLPLLGITSDFGRYMSLVSPWLENGSLMQYLDKNRDTLGISRRLQLACEVAAGLSYLHESQVVHGDLTGANVLITNDGSACLCDFGLSTLVIAFHGTSFYTSTVGGNARWTAPEIYRVTDNETTRTVTVQTDVYSFGCILLEILSGQVPYHYLLREGQVLMEHHYGRKPNRPADVFVTDTLWGIINACWADIPNDRPTMEKIRKYIKHQLILENLPY</sequence>
<dbReference type="PROSITE" id="PS00107">
    <property type="entry name" value="PROTEIN_KINASE_ATP"/>
    <property type="match status" value="1"/>
</dbReference>
<reference evidence="7" key="2">
    <citation type="submission" date="2015-01" db="EMBL/GenBank/DDBJ databases">
        <title>Evolutionary Origins and Diversification of the Mycorrhizal Mutualists.</title>
        <authorList>
            <consortium name="DOE Joint Genome Institute"/>
            <consortium name="Mycorrhizal Genomics Consortium"/>
            <person name="Kohler A."/>
            <person name="Kuo A."/>
            <person name="Nagy L.G."/>
            <person name="Floudas D."/>
            <person name="Copeland A."/>
            <person name="Barry K.W."/>
            <person name="Cichocki N."/>
            <person name="Veneault-Fourrey C."/>
            <person name="LaButti K."/>
            <person name="Lindquist E.A."/>
            <person name="Lipzen A."/>
            <person name="Lundell T."/>
            <person name="Morin E."/>
            <person name="Murat C."/>
            <person name="Riley R."/>
            <person name="Ohm R."/>
            <person name="Sun H."/>
            <person name="Tunlid A."/>
            <person name="Henrissat B."/>
            <person name="Grigoriev I.V."/>
            <person name="Hibbett D.S."/>
            <person name="Martin F."/>
        </authorList>
    </citation>
    <scope>NUCLEOTIDE SEQUENCE [LARGE SCALE GENOMIC DNA]</scope>
    <source>
        <strain evidence="7">F 1598</strain>
    </source>
</reference>
<dbReference type="InterPro" id="IPR000719">
    <property type="entry name" value="Prot_kinase_dom"/>
</dbReference>